<evidence type="ECO:0000313" key="3">
    <source>
        <dbReference type="Proteomes" id="UP001320420"/>
    </source>
</evidence>
<gene>
    <name evidence="2" type="ORF">SLS62_011224</name>
</gene>
<feature type="non-terminal residue" evidence="2">
    <location>
        <position position="172"/>
    </location>
</feature>
<keyword evidence="3" id="KW-1185">Reference proteome</keyword>
<organism evidence="2 3">
    <name type="scientific">Diatrype stigma</name>
    <dbReference type="NCBI Taxonomy" id="117547"/>
    <lineage>
        <taxon>Eukaryota</taxon>
        <taxon>Fungi</taxon>
        <taxon>Dikarya</taxon>
        <taxon>Ascomycota</taxon>
        <taxon>Pezizomycotina</taxon>
        <taxon>Sordariomycetes</taxon>
        <taxon>Xylariomycetidae</taxon>
        <taxon>Xylariales</taxon>
        <taxon>Diatrypaceae</taxon>
        <taxon>Diatrype</taxon>
    </lineage>
</organism>
<evidence type="ECO:0000313" key="2">
    <source>
        <dbReference type="EMBL" id="KAK7739782.1"/>
    </source>
</evidence>
<accession>A0AAN9YFQ5</accession>
<reference evidence="2 3" key="1">
    <citation type="submission" date="2024-02" db="EMBL/GenBank/DDBJ databases">
        <title>De novo assembly and annotation of 12 fungi associated with fruit tree decline syndrome in Ontario, Canada.</title>
        <authorList>
            <person name="Sulman M."/>
            <person name="Ellouze W."/>
            <person name="Ilyukhin E."/>
        </authorList>
    </citation>
    <scope>NUCLEOTIDE SEQUENCE [LARGE SCALE GENOMIC DNA]</scope>
    <source>
        <strain evidence="2 3">M11/M66-122</strain>
    </source>
</reference>
<dbReference type="EMBL" id="JAKJXP020000179">
    <property type="protein sequence ID" value="KAK7739782.1"/>
    <property type="molecule type" value="Genomic_DNA"/>
</dbReference>
<proteinExistence type="predicted"/>
<dbReference type="Proteomes" id="UP001320420">
    <property type="component" value="Unassembled WGS sequence"/>
</dbReference>
<comment type="caution">
    <text evidence="2">The sequence shown here is derived from an EMBL/GenBank/DDBJ whole genome shotgun (WGS) entry which is preliminary data.</text>
</comment>
<name>A0AAN9YFQ5_9PEZI</name>
<evidence type="ECO:0000256" key="1">
    <source>
        <dbReference type="SAM" id="MobiDB-lite"/>
    </source>
</evidence>
<protein>
    <submittedName>
        <fullName evidence="2">Uncharacterized protein</fullName>
    </submittedName>
</protein>
<dbReference type="AlphaFoldDB" id="A0AAN9YFQ5"/>
<feature type="region of interest" description="Disordered" evidence="1">
    <location>
        <begin position="1"/>
        <end position="27"/>
    </location>
</feature>
<sequence length="172" mass="18973">MDLDPIDVPDAISLDDSVTPTKGDCNHDRMDIEPPDLDFTPSFGAGLVLPTFKLRSAAQPQAPADISMTNVNWWEPPAPAPAPMDVDFMDMDSDSDTNQAFVLQGNRNPFKFEGILLPVKPEPIFDFSLLPTNWAFRSQGHGYTYQDWYALANIARGKERARISAATGSQNS</sequence>